<feature type="coiled-coil region" evidence="1">
    <location>
        <begin position="39"/>
        <end position="151"/>
    </location>
</feature>
<dbReference type="STRING" id="1121925.SAMN02746011_00396"/>
<dbReference type="AlphaFoldDB" id="A0A1T4JUD6"/>
<dbReference type="RefSeq" id="WP_078755244.1">
    <property type="nucleotide sequence ID" value="NZ_FUWO01000002.1"/>
</dbReference>
<accession>A0A1T4JUD6</accession>
<dbReference type="InterPro" id="IPR025164">
    <property type="entry name" value="Toastrack_DUF4097"/>
</dbReference>
<sequence>MTEKERIIELVKNNVISMDEALQLLEAAAKNDHQAQVTSNEFIEEYKNAQKDIEEKVEASQLIQTPATDEQEEQAQQVIQEKFEQASEELAKKQEALVIAKQRLREIEIFAELDDLTEDMKTQQANLMAKIDHLEAEIEELSIEIDIKRQEMRQNTQSQIKKMVEDTTEQVTKAAKNFGEEAKKEGKNLQKTIMGYVKEWASNFDMKEFNVNVPWVKSQSFAHQYQFDATDIDKIEVKILNGNVKVETHPKDNIIVDLDIVLYGKEEVDNIAAFESLSTIDGATDKLIINMMNPRVAVETLVKVPSKVFSELFIDTINGDVDLKDLKAKEVKLSSKNGDNEVDNITADLLVFDGYNGDFKIKASDINDIDYHVLNGNLRYVDQVGNFKAEAVNGDIVITKTNSEGSIINAKTLSGDIKIAVPQTNNLEIEAESTYGEVHHRLNNVNQTGSHIGRQVDGEHDLIKLTIASTSGNIYLKD</sequence>
<evidence type="ECO:0000256" key="1">
    <source>
        <dbReference type="SAM" id="Coils"/>
    </source>
</evidence>
<organism evidence="3 4">
    <name type="scientific">Globicatella sulfidifaciens DSM 15739</name>
    <dbReference type="NCBI Taxonomy" id="1121925"/>
    <lineage>
        <taxon>Bacteria</taxon>
        <taxon>Bacillati</taxon>
        <taxon>Bacillota</taxon>
        <taxon>Bacilli</taxon>
        <taxon>Lactobacillales</taxon>
        <taxon>Aerococcaceae</taxon>
        <taxon>Globicatella</taxon>
    </lineage>
</organism>
<evidence type="ECO:0000313" key="4">
    <source>
        <dbReference type="Proteomes" id="UP000189941"/>
    </source>
</evidence>
<evidence type="ECO:0000313" key="3">
    <source>
        <dbReference type="EMBL" id="SJZ33744.1"/>
    </source>
</evidence>
<gene>
    <name evidence="3" type="ORF">SAMN02746011_00396</name>
</gene>
<dbReference type="Proteomes" id="UP000189941">
    <property type="component" value="Unassembled WGS sequence"/>
</dbReference>
<reference evidence="4" key="1">
    <citation type="submission" date="2017-02" db="EMBL/GenBank/DDBJ databases">
        <authorList>
            <person name="Varghese N."/>
            <person name="Submissions S."/>
        </authorList>
    </citation>
    <scope>NUCLEOTIDE SEQUENCE [LARGE SCALE GENOMIC DNA]</scope>
    <source>
        <strain evidence="4">DSM 15739</strain>
    </source>
</reference>
<evidence type="ECO:0000259" key="2">
    <source>
        <dbReference type="Pfam" id="PF13349"/>
    </source>
</evidence>
<dbReference type="Pfam" id="PF13349">
    <property type="entry name" value="DUF4097"/>
    <property type="match status" value="1"/>
</dbReference>
<dbReference type="EMBL" id="FUWO01000002">
    <property type="protein sequence ID" value="SJZ33744.1"/>
    <property type="molecule type" value="Genomic_DNA"/>
</dbReference>
<proteinExistence type="predicted"/>
<feature type="domain" description="DUF4097" evidence="2">
    <location>
        <begin position="292"/>
        <end position="476"/>
    </location>
</feature>
<dbReference type="OrthoDB" id="2240743at2"/>
<name>A0A1T4JUD6_9LACT</name>
<keyword evidence="4" id="KW-1185">Reference proteome</keyword>
<protein>
    <submittedName>
        <fullName evidence="3">DUF4097 and DUF4098 domain-containing protein YvlB</fullName>
    </submittedName>
</protein>
<keyword evidence="1" id="KW-0175">Coiled coil</keyword>